<proteinExistence type="predicted"/>
<keyword evidence="1" id="KW-1133">Transmembrane helix</keyword>
<feature type="transmembrane region" description="Helical" evidence="1">
    <location>
        <begin position="36"/>
        <end position="59"/>
    </location>
</feature>
<sequence>MNAALFVLAFCVGIFISVQAAVNSQLAGALHANSVVAALISFSVGTVVLGIAAFARGGVGESLALIGQQPLWKLTGGMLGAAFVFGTVFLAPRIGLLNLVVLVIAGQLIMSMAIDNFGLVQMAVRKVSAIRMAGALVVVAGVALTLFGDRIVAALGR</sequence>
<evidence type="ECO:0000256" key="1">
    <source>
        <dbReference type="SAM" id="Phobius"/>
    </source>
</evidence>
<dbReference type="InterPro" id="IPR006750">
    <property type="entry name" value="YdcZ"/>
</dbReference>
<protein>
    <submittedName>
        <fullName evidence="3">DMT family transporter</fullName>
    </submittedName>
</protein>
<dbReference type="Pfam" id="PF04657">
    <property type="entry name" value="DMT_YdcZ"/>
    <property type="match status" value="1"/>
</dbReference>
<organism evidence="3 4">
    <name type="scientific">Massilia litorea</name>
    <dbReference type="NCBI Taxonomy" id="2769491"/>
    <lineage>
        <taxon>Bacteria</taxon>
        <taxon>Pseudomonadati</taxon>
        <taxon>Pseudomonadota</taxon>
        <taxon>Betaproteobacteria</taxon>
        <taxon>Burkholderiales</taxon>
        <taxon>Oxalobacteraceae</taxon>
        <taxon>Telluria group</taxon>
        <taxon>Massilia</taxon>
    </lineage>
</organism>
<keyword evidence="1" id="KW-0812">Transmembrane</keyword>
<evidence type="ECO:0000256" key="2">
    <source>
        <dbReference type="SAM" id="SignalP"/>
    </source>
</evidence>
<dbReference type="GO" id="GO:0005886">
    <property type="term" value="C:plasma membrane"/>
    <property type="evidence" value="ECO:0007669"/>
    <property type="project" value="TreeGrafter"/>
</dbReference>
<feature type="signal peptide" evidence="2">
    <location>
        <begin position="1"/>
        <end position="20"/>
    </location>
</feature>
<dbReference type="EMBL" id="CP062941">
    <property type="protein sequence ID" value="QOL49366.1"/>
    <property type="molecule type" value="Genomic_DNA"/>
</dbReference>
<dbReference type="PANTHER" id="PTHR34821:SF2">
    <property type="entry name" value="INNER MEMBRANE PROTEIN YDCZ"/>
    <property type="match status" value="1"/>
</dbReference>
<feature type="transmembrane region" description="Helical" evidence="1">
    <location>
        <begin position="71"/>
        <end position="90"/>
    </location>
</feature>
<accession>A0A7L9U5N6</accession>
<dbReference type="Proteomes" id="UP000593875">
    <property type="component" value="Chromosome"/>
</dbReference>
<feature type="transmembrane region" description="Helical" evidence="1">
    <location>
        <begin position="129"/>
        <end position="148"/>
    </location>
</feature>
<feature type="chain" id="PRO_5032844367" evidence="2">
    <location>
        <begin position="21"/>
        <end position="157"/>
    </location>
</feature>
<keyword evidence="2" id="KW-0732">Signal</keyword>
<keyword evidence="1" id="KW-0472">Membrane</keyword>
<dbReference type="PANTHER" id="PTHR34821">
    <property type="entry name" value="INNER MEMBRANE PROTEIN YDCZ"/>
    <property type="match status" value="1"/>
</dbReference>
<dbReference type="AlphaFoldDB" id="A0A7L9U5N6"/>
<reference evidence="3 4" key="1">
    <citation type="submission" date="2020-10" db="EMBL/GenBank/DDBJ databases">
        <title>Genome sequencing of Massilia sp. LPB0304.</title>
        <authorList>
            <person name="Kim J."/>
        </authorList>
    </citation>
    <scope>NUCLEOTIDE SEQUENCE [LARGE SCALE GENOMIC DNA]</scope>
    <source>
        <strain evidence="3 4">LPB0304</strain>
    </source>
</reference>
<feature type="transmembrane region" description="Helical" evidence="1">
    <location>
        <begin position="96"/>
        <end position="117"/>
    </location>
</feature>
<gene>
    <name evidence="3" type="ORF">LPB04_21090</name>
</gene>
<dbReference type="RefSeq" id="WP_193686406.1">
    <property type="nucleotide sequence ID" value="NZ_CP062941.1"/>
</dbReference>
<keyword evidence="4" id="KW-1185">Reference proteome</keyword>
<name>A0A7L9U5N6_9BURK</name>
<evidence type="ECO:0000313" key="3">
    <source>
        <dbReference type="EMBL" id="QOL49366.1"/>
    </source>
</evidence>
<evidence type="ECO:0000313" key="4">
    <source>
        <dbReference type="Proteomes" id="UP000593875"/>
    </source>
</evidence>
<dbReference type="KEGG" id="mlir:LPB04_21090"/>